<feature type="domain" description="Nephrocystin 3-like N-terminal" evidence="5">
    <location>
        <begin position="384"/>
        <end position="551"/>
    </location>
</feature>
<dbReference type="PROSITE" id="PS50088">
    <property type="entry name" value="ANK_REPEAT"/>
    <property type="match status" value="7"/>
</dbReference>
<dbReference type="SUPFAM" id="SSF53167">
    <property type="entry name" value="Purine and uridine phosphorylases"/>
    <property type="match status" value="1"/>
</dbReference>
<reference evidence="6" key="1">
    <citation type="submission" date="2020-02" db="EMBL/GenBank/DDBJ databases">
        <authorList>
            <person name="Palmer J.M."/>
        </authorList>
    </citation>
    <scope>NUCLEOTIDE SEQUENCE</scope>
    <source>
        <strain evidence="6">EPUS1.4</strain>
        <tissue evidence="6">Thallus</tissue>
    </source>
</reference>
<feature type="repeat" description="ANK" evidence="2">
    <location>
        <begin position="929"/>
        <end position="953"/>
    </location>
</feature>
<keyword evidence="2" id="KW-0040">ANK repeat</keyword>
<dbReference type="InterPro" id="IPR051616">
    <property type="entry name" value="Cul2-RING_E3_ligase_SR"/>
</dbReference>
<feature type="repeat" description="ANK" evidence="2">
    <location>
        <begin position="1034"/>
        <end position="1058"/>
    </location>
</feature>
<feature type="repeat" description="ANK" evidence="2">
    <location>
        <begin position="894"/>
        <end position="918"/>
    </location>
</feature>
<dbReference type="Proteomes" id="UP000606974">
    <property type="component" value="Unassembled WGS sequence"/>
</dbReference>
<dbReference type="Gene3D" id="1.25.40.20">
    <property type="entry name" value="Ankyrin repeat-containing domain"/>
    <property type="match status" value="3"/>
</dbReference>
<dbReference type="PROSITE" id="PS50297">
    <property type="entry name" value="ANK_REP_REGION"/>
    <property type="match status" value="7"/>
</dbReference>
<evidence type="ECO:0000256" key="2">
    <source>
        <dbReference type="PROSITE-ProRule" id="PRU00023"/>
    </source>
</evidence>
<feature type="domain" description="Nucleoside phosphorylase" evidence="3">
    <location>
        <begin position="43"/>
        <end position="295"/>
    </location>
</feature>
<proteinExistence type="predicted"/>
<feature type="repeat" description="ANK" evidence="2">
    <location>
        <begin position="964"/>
        <end position="988"/>
    </location>
</feature>
<dbReference type="InterPro" id="IPR054471">
    <property type="entry name" value="GPIID_WHD"/>
</dbReference>
<dbReference type="AlphaFoldDB" id="A0A8H7E5K8"/>
<dbReference type="InterPro" id="IPR056884">
    <property type="entry name" value="NPHP3-like_N"/>
</dbReference>
<gene>
    <name evidence="6" type="ORF">GJ744_008058</name>
</gene>
<protein>
    <recommendedName>
        <fullName evidence="8">Nucleoside phosphorylase domain-containing protein</fullName>
    </recommendedName>
</protein>
<dbReference type="Gene3D" id="3.40.50.300">
    <property type="entry name" value="P-loop containing nucleotide triphosphate hydrolases"/>
    <property type="match status" value="1"/>
</dbReference>
<dbReference type="InterPro" id="IPR027417">
    <property type="entry name" value="P-loop_NTPase"/>
</dbReference>
<dbReference type="PANTHER" id="PTHR46224:SF64">
    <property type="entry name" value="IQ MOTIF AND ANKYRIN REPEAT DOMAIN-CONTAINING PROTEIN 1"/>
    <property type="match status" value="1"/>
</dbReference>
<evidence type="ECO:0000259" key="4">
    <source>
        <dbReference type="Pfam" id="PF22939"/>
    </source>
</evidence>
<feature type="repeat" description="ANK" evidence="2">
    <location>
        <begin position="999"/>
        <end position="1023"/>
    </location>
</feature>
<keyword evidence="1" id="KW-0677">Repeat</keyword>
<evidence type="ECO:0000313" key="7">
    <source>
        <dbReference type="Proteomes" id="UP000606974"/>
    </source>
</evidence>
<name>A0A8H7E5K8_9EURO</name>
<comment type="caution">
    <text evidence="6">The sequence shown here is derived from an EMBL/GenBank/DDBJ whole genome shotgun (WGS) entry which is preliminary data.</text>
</comment>
<keyword evidence="7" id="KW-1185">Reference proteome</keyword>
<dbReference type="Pfam" id="PF01048">
    <property type="entry name" value="PNP_UDP_1"/>
    <property type="match status" value="1"/>
</dbReference>
<dbReference type="PANTHER" id="PTHR46224">
    <property type="entry name" value="ANKYRIN REPEAT FAMILY PROTEIN"/>
    <property type="match status" value="1"/>
</dbReference>
<feature type="repeat" description="ANK" evidence="2">
    <location>
        <begin position="1138"/>
        <end position="1162"/>
    </location>
</feature>
<accession>A0A8H7E5K8</accession>
<dbReference type="GO" id="GO:0003824">
    <property type="term" value="F:catalytic activity"/>
    <property type="evidence" value="ECO:0007669"/>
    <property type="project" value="InterPro"/>
</dbReference>
<dbReference type="SUPFAM" id="SSF52540">
    <property type="entry name" value="P-loop containing nucleoside triphosphate hydrolases"/>
    <property type="match status" value="1"/>
</dbReference>
<evidence type="ECO:0008006" key="8">
    <source>
        <dbReference type="Google" id="ProtNLM"/>
    </source>
</evidence>
<dbReference type="Pfam" id="PF00023">
    <property type="entry name" value="Ank"/>
    <property type="match status" value="1"/>
</dbReference>
<dbReference type="Gene3D" id="3.40.50.1580">
    <property type="entry name" value="Nucleoside phosphorylase domain"/>
    <property type="match status" value="1"/>
</dbReference>
<sequence>MAERKRLRREDYTVGWVCALYIELAAAEEMLDEEHNACDHDVNDTNIYTLGRIGEHNVVIACLPEGQTGTNSAAAVAVQMKSTFKSIRFGLMVGIGGGVPSVEPDIRLGDVVVSTPHMVHAGVVQYDFGKATPTGFDRTGFLNAPPAILLNSVTKLRARYSTGKSKLPEYISKLNSLPTFARENAGPDKLYEADYNHEGGATCEQCSRACVVERQQRNQEILVHYGTIASGNQVMRNAAERDKVSSQLGGVLCFEMEAAGLMNSFPCLVIRGICDYADSHKNKRWQAYAAGAAAAYAKEVLSVIPTAEVARSCTVDEIIREKSALEGTLNRLPYAVEELQIAQEENRARQRLSTRDDKAKRFLKMLYTCHYRDHKERNRDRVPGTCEWFTNHSLFQNWKKNKKSSLLWASADPGCGKSVLAKYLVDHIFPNTSQRTTCYFFFKDDLTEQKSITNAVCAILRQIFLAKPHLLQDAILDRLETDGDKFIQSFHDLWSTLISVAADQNAGELVCILDALDECQDSDRSQLIQAVRNLYIADSNEFSLKILLTSRPYDHIRREFRELERHLPTIHLSGEDEIEIEKISREIDLVIQRRVEDICTKRCLEPDERIFLQDQLTLVPNRTYLWVDLTLDVIENISGFTKGNVRKAVRQIPQTVDDAYNKILDRSSDTEKARRLLHIVVAATRPLSLDEMSVIMAIEETHRSYDDIMQEIEPEERFRGTLRDLCGLFVTIVDAKIYLLHQTSREFLIRDYSLASLKNSSRFNSQYNSLGWKHSLQLEESNRILAERCIWYLTSDIVETRLRVFHNYSARNWAAHFYEAGIRSEEKIAALARILCETGSRQYKTWSAIYVPDHHLLPESGSCLTIASYLGLDAIVKPLLETGKVDVDSKDSDWGRTPLSYAAENGHERVVKLLLDTGKVDVDSKDSDLGRTPLSWAAENGHKIIMKLLLDTGKIDVDSKDSDWDRTPLSYAAENGHERVVKLLLDTGKVDVDSKDSDWGRTSLSWAAENGHERVVKLLLDTGKVDVDTKDSDLGRTPLSWAAKNGHKRVIKLLLDTGKVDVDSAVRWDQTLLSYAAEYGDETIVKLLLDTGKVDIDSKDSNWGRTPLSWAAENGHERVVKLLLDTGKVDVDSKDSDWGRTPLSWAANNGHERVVKLLLETGKVDVNSKDDEDQTPLSYAAENGYKTVVKLLLSTRKVDVDSRDSLGRTPLSWAARNRHERVIKLLKKAQQSHP</sequence>
<dbReference type="GO" id="GO:0009116">
    <property type="term" value="P:nucleoside metabolic process"/>
    <property type="evidence" value="ECO:0007669"/>
    <property type="project" value="InterPro"/>
</dbReference>
<dbReference type="InterPro" id="IPR035994">
    <property type="entry name" value="Nucleoside_phosphorylase_sf"/>
</dbReference>
<organism evidence="6 7">
    <name type="scientific">Endocarpon pusillum</name>
    <dbReference type="NCBI Taxonomy" id="364733"/>
    <lineage>
        <taxon>Eukaryota</taxon>
        <taxon>Fungi</taxon>
        <taxon>Dikarya</taxon>
        <taxon>Ascomycota</taxon>
        <taxon>Pezizomycotina</taxon>
        <taxon>Eurotiomycetes</taxon>
        <taxon>Chaetothyriomycetidae</taxon>
        <taxon>Verrucariales</taxon>
        <taxon>Verrucariaceae</taxon>
        <taxon>Endocarpon</taxon>
    </lineage>
</organism>
<dbReference type="InterPro" id="IPR036770">
    <property type="entry name" value="Ankyrin_rpt-contain_sf"/>
</dbReference>
<feature type="domain" description="GPI inositol-deacylase winged helix" evidence="4">
    <location>
        <begin position="670"/>
        <end position="754"/>
    </location>
</feature>
<dbReference type="SMART" id="SM00248">
    <property type="entry name" value="ANK"/>
    <property type="match status" value="12"/>
</dbReference>
<evidence type="ECO:0000313" key="6">
    <source>
        <dbReference type="EMBL" id="KAF7509335.1"/>
    </source>
</evidence>
<dbReference type="SUPFAM" id="SSF48403">
    <property type="entry name" value="Ankyrin repeat"/>
    <property type="match status" value="1"/>
</dbReference>
<evidence type="ECO:0000256" key="1">
    <source>
        <dbReference type="ARBA" id="ARBA00022737"/>
    </source>
</evidence>
<dbReference type="Pfam" id="PF22939">
    <property type="entry name" value="WHD_GPIID"/>
    <property type="match status" value="1"/>
</dbReference>
<dbReference type="Pfam" id="PF13637">
    <property type="entry name" value="Ank_4"/>
    <property type="match status" value="2"/>
</dbReference>
<dbReference type="Pfam" id="PF24883">
    <property type="entry name" value="NPHP3_N"/>
    <property type="match status" value="1"/>
</dbReference>
<dbReference type="InterPro" id="IPR000845">
    <property type="entry name" value="Nucleoside_phosphorylase_d"/>
</dbReference>
<evidence type="ECO:0000259" key="3">
    <source>
        <dbReference type="Pfam" id="PF01048"/>
    </source>
</evidence>
<feature type="repeat" description="ANK" evidence="2">
    <location>
        <begin position="1103"/>
        <end position="1127"/>
    </location>
</feature>
<dbReference type="OrthoDB" id="163438at2759"/>
<dbReference type="Pfam" id="PF12796">
    <property type="entry name" value="Ank_2"/>
    <property type="match status" value="2"/>
</dbReference>
<dbReference type="InterPro" id="IPR002110">
    <property type="entry name" value="Ankyrin_rpt"/>
</dbReference>
<evidence type="ECO:0000259" key="5">
    <source>
        <dbReference type="Pfam" id="PF24883"/>
    </source>
</evidence>
<dbReference type="EMBL" id="JAACFV010000042">
    <property type="protein sequence ID" value="KAF7509335.1"/>
    <property type="molecule type" value="Genomic_DNA"/>
</dbReference>